<dbReference type="SUPFAM" id="SSF54523">
    <property type="entry name" value="Pili subunits"/>
    <property type="match status" value="1"/>
</dbReference>
<keyword evidence="1" id="KW-1133">Transmembrane helix</keyword>
<feature type="transmembrane region" description="Helical" evidence="1">
    <location>
        <begin position="12"/>
        <end position="29"/>
    </location>
</feature>
<sequence length="207" mass="21798">MSNTRNNGFTMIEVAIVFVIIGLILGLAFKGRDLIAGARVKNTYAGASKIQAAIVSFHERQGRLPGDGCNAASPATASACNGLHDGLLNTAAEQAAFWYELQQQPALLSASDRNMPLGQQWHLVSAGTNLGSNTPANWIVAGPDGTSGVIDVRYACELDNLYDDGNPATGNIRSSAEVGSGAGQYRQGDDCWNPAKAAMKTLAFRLL</sequence>
<evidence type="ECO:0000313" key="3">
    <source>
        <dbReference type="Proteomes" id="UP000192761"/>
    </source>
</evidence>
<dbReference type="InterPro" id="IPR045584">
    <property type="entry name" value="Pilin-like"/>
</dbReference>
<dbReference type="InterPro" id="IPR012902">
    <property type="entry name" value="N_methyl_site"/>
</dbReference>
<dbReference type="EMBL" id="FWXD01000015">
    <property type="protein sequence ID" value="SMC27106.1"/>
    <property type="molecule type" value="Genomic_DNA"/>
</dbReference>
<keyword evidence="3" id="KW-1185">Reference proteome</keyword>
<organism evidence="2 3">
    <name type="scientific">Andreprevotia lacus DSM 23236</name>
    <dbReference type="NCBI Taxonomy" id="1121001"/>
    <lineage>
        <taxon>Bacteria</taxon>
        <taxon>Pseudomonadati</taxon>
        <taxon>Pseudomonadota</taxon>
        <taxon>Betaproteobacteria</taxon>
        <taxon>Neisseriales</taxon>
        <taxon>Chitinibacteraceae</taxon>
        <taxon>Andreprevotia</taxon>
    </lineage>
</organism>
<dbReference type="AlphaFoldDB" id="A0A1W1XT95"/>
<keyword evidence="1" id="KW-0472">Membrane</keyword>
<dbReference type="RefSeq" id="WP_176216933.1">
    <property type="nucleotide sequence ID" value="NZ_FWXD01000015.1"/>
</dbReference>
<proteinExistence type="predicted"/>
<dbReference type="Pfam" id="PF07963">
    <property type="entry name" value="N_methyl"/>
    <property type="match status" value="1"/>
</dbReference>
<evidence type="ECO:0000256" key="1">
    <source>
        <dbReference type="SAM" id="Phobius"/>
    </source>
</evidence>
<accession>A0A1W1XT95</accession>
<evidence type="ECO:0000313" key="2">
    <source>
        <dbReference type="EMBL" id="SMC27106.1"/>
    </source>
</evidence>
<reference evidence="2 3" key="1">
    <citation type="submission" date="2017-04" db="EMBL/GenBank/DDBJ databases">
        <authorList>
            <person name="Afonso C.L."/>
            <person name="Miller P.J."/>
            <person name="Scott M.A."/>
            <person name="Spackman E."/>
            <person name="Goraichik I."/>
            <person name="Dimitrov K.M."/>
            <person name="Suarez D.L."/>
            <person name="Swayne D.E."/>
        </authorList>
    </citation>
    <scope>NUCLEOTIDE SEQUENCE [LARGE SCALE GENOMIC DNA]</scope>
    <source>
        <strain evidence="2 3">DSM 23236</strain>
    </source>
</reference>
<protein>
    <submittedName>
        <fullName evidence="2">Prepilin-type N-terminal cleavage/methylation domain-containing protein</fullName>
    </submittedName>
</protein>
<keyword evidence="1" id="KW-0812">Transmembrane</keyword>
<name>A0A1W1XT95_9NEIS</name>
<dbReference type="STRING" id="1121001.SAMN02745857_02729"/>
<dbReference type="Gene3D" id="3.30.700.10">
    <property type="entry name" value="Glycoprotein, Type 4 Pilin"/>
    <property type="match status" value="1"/>
</dbReference>
<dbReference type="NCBIfam" id="TIGR02532">
    <property type="entry name" value="IV_pilin_GFxxxE"/>
    <property type="match status" value="1"/>
</dbReference>
<dbReference type="Proteomes" id="UP000192761">
    <property type="component" value="Unassembled WGS sequence"/>
</dbReference>
<gene>
    <name evidence="2" type="ORF">SAMN02745857_02729</name>
</gene>